<accession>A0A1I7UTC4</accession>
<proteinExistence type="predicted"/>
<protein>
    <submittedName>
        <fullName evidence="3">Secreted protein</fullName>
    </submittedName>
</protein>
<evidence type="ECO:0000256" key="1">
    <source>
        <dbReference type="SAM" id="SignalP"/>
    </source>
</evidence>
<keyword evidence="2" id="KW-1185">Reference proteome</keyword>
<feature type="chain" id="PRO_5009309320" evidence="1">
    <location>
        <begin position="19"/>
        <end position="107"/>
    </location>
</feature>
<dbReference type="WBParaSite" id="Csp11.Scaffold630.g19148.t1">
    <property type="protein sequence ID" value="Csp11.Scaffold630.g19148.t1"/>
    <property type="gene ID" value="Csp11.Scaffold630.g19148"/>
</dbReference>
<organism evidence="2 3">
    <name type="scientific">Caenorhabditis tropicalis</name>
    <dbReference type="NCBI Taxonomy" id="1561998"/>
    <lineage>
        <taxon>Eukaryota</taxon>
        <taxon>Metazoa</taxon>
        <taxon>Ecdysozoa</taxon>
        <taxon>Nematoda</taxon>
        <taxon>Chromadorea</taxon>
        <taxon>Rhabditida</taxon>
        <taxon>Rhabditina</taxon>
        <taxon>Rhabditomorpha</taxon>
        <taxon>Rhabditoidea</taxon>
        <taxon>Rhabditidae</taxon>
        <taxon>Peloderinae</taxon>
        <taxon>Caenorhabditis</taxon>
    </lineage>
</organism>
<dbReference type="Proteomes" id="UP000095282">
    <property type="component" value="Unplaced"/>
</dbReference>
<evidence type="ECO:0000313" key="2">
    <source>
        <dbReference type="Proteomes" id="UP000095282"/>
    </source>
</evidence>
<name>A0A1I7UTC4_9PELO</name>
<feature type="signal peptide" evidence="1">
    <location>
        <begin position="1"/>
        <end position="18"/>
    </location>
</feature>
<evidence type="ECO:0000313" key="3">
    <source>
        <dbReference type="WBParaSite" id="Csp11.Scaffold630.g19148.t1"/>
    </source>
</evidence>
<reference evidence="3" key="1">
    <citation type="submission" date="2016-11" db="UniProtKB">
        <authorList>
            <consortium name="WormBaseParasite"/>
        </authorList>
    </citation>
    <scope>IDENTIFICATION</scope>
</reference>
<dbReference type="AlphaFoldDB" id="A0A1I7UTC4"/>
<keyword evidence="1" id="KW-0732">Signal</keyword>
<sequence>MFLPILLVFLLLSSSVQCDTWQEQLSVFITASAQAICVDINANRVSETRGYIGDIFYGFWDGFLNCRNENSNTDGSIPIPGTLYGEMAEIGHSVERGIYQILMFFFA</sequence>